<name>A0A7H8XSH1_9ACTN</name>
<dbReference type="Gene3D" id="3.40.50.150">
    <property type="entry name" value="Vaccinia Virus protein VP39"/>
    <property type="match status" value="1"/>
</dbReference>
<dbReference type="GO" id="GO:0008168">
    <property type="term" value="F:methyltransferase activity"/>
    <property type="evidence" value="ECO:0007669"/>
    <property type="project" value="UniProtKB-KW"/>
</dbReference>
<dbReference type="Proteomes" id="UP000509335">
    <property type="component" value="Chromosome"/>
</dbReference>
<keyword evidence="1" id="KW-0489">Methyltransferase</keyword>
<dbReference type="InterPro" id="IPR029063">
    <property type="entry name" value="SAM-dependent_MTases_sf"/>
</dbReference>
<evidence type="ECO:0000313" key="2">
    <source>
        <dbReference type="Proteomes" id="UP000509335"/>
    </source>
</evidence>
<sequence length="276" mass="29833">MTLADYLEFVGDPGRDDVEGWLYPTDAHLLSVLNDLQLGRGFRGDVLEIGAYKGKSAILLGFFPGPDESLSVCDIFDSGTRMSGENEQENTAFYPDLCQADFEKNYLRFHDRLPRMHVRPSEGLAEAVPAGSCRLVHIDGGHTYGVARADLETARRVLGPAGVVVVDDWSSAHIPGVAMALWEQYLTGELIPLAFTKGKFYATWDPAGLTAGEVAEAVAARPGIEAKATLRLGRHTAANVTMTPDAWQRYNTGLRAVYSKLYSGGGAAPAPQLVGF</sequence>
<dbReference type="KEGG" id="mcab:HXZ27_30195"/>
<dbReference type="Pfam" id="PF13578">
    <property type="entry name" value="Methyltransf_24"/>
    <property type="match status" value="1"/>
</dbReference>
<dbReference type="GO" id="GO:0032259">
    <property type="term" value="P:methylation"/>
    <property type="evidence" value="ECO:0007669"/>
    <property type="project" value="UniProtKB-KW"/>
</dbReference>
<dbReference type="AlphaFoldDB" id="A0A7H8XSH1"/>
<proteinExistence type="predicted"/>
<protein>
    <submittedName>
        <fullName evidence="1">Class I SAM-dependent methyltransferase</fullName>
    </submittedName>
</protein>
<dbReference type="EMBL" id="CP058322">
    <property type="protein sequence ID" value="QLD27953.1"/>
    <property type="molecule type" value="Genomic_DNA"/>
</dbReference>
<organism evidence="1 2">
    <name type="scientific">Micromonospora carbonacea</name>
    <dbReference type="NCBI Taxonomy" id="47853"/>
    <lineage>
        <taxon>Bacteria</taxon>
        <taxon>Bacillati</taxon>
        <taxon>Actinomycetota</taxon>
        <taxon>Actinomycetes</taxon>
        <taxon>Micromonosporales</taxon>
        <taxon>Micromonosporaceae</taxon>
        <taxon>Micromonospora</taxon>
    </lineage>
</organism>
<evidence type="ECO:0000313" key="1">
    <source>
        <dbReference type="EMBL" id="QLD27953.1"/>
    </source>
</evidence>
<dbReference type="SUPFAM" id="SSF53335">
    <property type="entry name" value="S-adenosyl-L-methionine-dependent methyltransferases"/>
    <property type="match status" value="1"/>
</dbReference>
<keyword evidence="1" id="KW-0808">Transferase</keyword>
<accession>A0A7H8XSH1</accession>
<gene>
    <name evidence="1" type="ORF">HXZ27_30195</name>
</gene>
<reference evidence="1 2" key="1">
    <citation type="submission" date="2020-07" db="EMBL/GenBank/DDBJ databases">
        <title>A bifunctional nitrone conjugated secondary metabolite targeting the ribosome.</title>
        <authorList>
            <person name="Limbrick E.M."/>
            <person name="Graf M."/>
            <person name="Derewacz D.K."/>
            <person name="Nguyen F."/>
            <person name="Spraggins J.M."/>
            <person name="Wieland M."/>
            <person name="Ynigez-Gutierrez A.E."/>
            <person name="Reisman B.J."/>
            <person name="Zinshteyn B."/>
            <person name="McCulloch K."/>
            <person name="Iverson T.M."/>
            <person name="Green R."/>
            <person name="Wilson D.N."/>
            <person name="Bachmann B.O."/>
        </authorList>
    </citation>
    <scope>NUCLEOTIDE SEQUENCE [LARGE SCALE GENOMIC DNA]</scope>
    <source>
        <strain evidence="2">aurantiaca</strain>
    </source>
</reference>